<protein>
    <recommendedName>
        <fullName evidence="3">Pyocin immunity protein</fullName>
    </recommendedName>
</protein>
<dbReference type="EMBL" id="LOMY01000046">
    <property type="protein sequence ID" value="OCQ53299.1"/>
    <property type="molecule type" value="Genomic_DNA"/>
</dbReference>
<accession>A0A1C0U5U1</accession>
<dbReference type="PATRIC" id="fig|286156.4.peg.1685"/>
<comment type="caution">
    <text evidence="1">The sequence shown here is derived from an EMBL/GenBank/DDBJ whole genome shotgun (WGS) entry which is preliminary data.</text>
</comment>
<dbReference type="AlphaFoldDB" id="A0A1C0U5U1"/>
<sequence>MTDVIAIINSLGQTAGMLVENKLIPVGKFEFAFEGSSRFSVEPEMGLTLVFDAISQVLISVQFTLINTVDDTGTYSGKMPSPFFHQMDKATVRSFMGEPDFSGGPERIPVIGLIGGFDAYTRELSDQYPNIEIRFLYQSDLRVDGLLFERLVNDD</sequence>
<name>A0A1C0U5U1_9GAMM</name>
<dbReference type="Proteomes" id="UP000093476">
    <property type="component" value="Unassembled WGS sequence"/>
</dbReference>
<dbReference type="RefSeq" id="WP_065822741.1">
    <property type="nucleotide sequence ID" value="NZ_CAWMQZ010000046.1"/>
</dbReference>
<gene>
    <name evidence="1" type="ORF">Ppb6_01491</name>
</gene>
<dbReference type="InterPro" id="IPR045657">
    <property type="entry name" value="DUF6392"/>
</dbReference>
<proteinExistence type="predicted"/>
<organism evidence="1 2">
    <name type="scientific">Photorhabdus australis subsp. thailandensis</name>
    <dbReference type="NCBI Taxonomy" id="2805096"/>
    <lineage>
        <taxon>Bacteria</taxon>
        <taxon>Pseudomonadati</taxon>
        <taxon>Pseudomonadota</taxon>
        <taxon>Gammaproteobacteria</taxon>
        <taxon>Enterobacterales</taxon>
        <taxon>Morganellaceae</taxon>
        <taxon>Photorhabdus</taxon>
    </lineage>
</organism>
<keyword evidence="2" id="KW-1185">Reference proteome</keyword>
<dbReference type="STRING" id="286156.Ppb6_01491"/>
<reference evidence="1 2" key="1">
    <citation type="submission" date="2015-12" db="EMBL/GenBank/DDBJ databases">
        <title>Genome comparisons provide insights into the role of secondary metabolites in the pathogenic phase of the Photorhabdus life cycle.</title>
        <authorList>
            <person name="Tobias N.J."/>
            <person name="Mishra B."/>
            <person name="Gupta D.K."/>
            <person name="Thines M."/>
            <person name="Stinear T.P."/>
            <person name="Bode H.B."/>
        </authorList>
    </citation>
    <scope>NUCLEOTIDE SEQUENCE [LARGE SCALE GENOMIC DNA]</scope>
    <source>
        <strain evidence="1 2">PB68.1</strain>
    </source>
</reference>
<evidence type="ECO:0008006" key="3">
    <source>
        <dbReference type="Google" id="ProtNLM"/>
    </source>
</evidence>
<evidence type="ECO:0000313" key="1">
    <source>
        <dbReference type="EMBL" id="OCQ53299.1"/>
    </source>
</evidence>
<evidence type="ECO:0000313" key="2">
    <source>
        <dbReference type="Proteomes" id="UP000093476"/>
    </source>
</evidence>
<dbReference type="Pfam" id="PF19929">
    <property type="entry name" value="DUF6392"/>
    <property type="match status" value="1"/>
</dbReference>